<evidence type="ECO:0000313" key="8">
    <source>
        <dbReference type="Proteomes" id="UP001063166"/>
    </source>
</evidence>
<keyword evidence="4 6" id="KW-1133">Transmembrane helix</keyword>
<feature type="transmembrane region" description="Helical" evidence="6">
    <location>
        <begin position="258"/>
        <end position="278"/>
    </location>
</feature>
<dbReference type="AlphaFoldDB" id="A0A9P3PEB7"/>
<dbReference type="GO" id="GO:0005886">
    <property type="term" value="C:plasma membrane"/>
    <property type="evidence" value="ECO:0007669"/>
    <property type="project" value="TreeGrafter"/>
</dbReference>
<keyword evidence="8" id="KW-1185">Reference proteome</keyword>
<dbReference type="OrthoDB" id="3648309at2759"/>
<dbReference type="InterPro" id="IPR051633">
    <property type="entry name" value="AceTr"/>
</dbReference>
<evidence type="ECO:0000256" key="6">
    <source>
        <dbReference type="SAM" id="Phobius"/>
    </source>
</evidence>
<proteinExistence type="inferred from homology"/>
<gene>
    <name evidence="7" type="ORF">LshimejAT787_0112640</name>
</gene>
<protein>
    <submittedName>
        <fullName evidence="7">GPR1/FUN34/yaaH family protein</fullName>
    </submittedName>
</protein>
<keyword evidence="3 6" id="KW-0812">Transmembrane</keyword>
<feature type="transmembrane region" description="Helical" evidence="6">
    <location>
        <begin position="196"/>
        <end position="217"/>
    </location>
</feature>
<evidence type="ECO:0000256" key="3">
    <source>
        <dbReference type="ARBA" id="ARBA00022692"/>
    </source>
</evidence>
<comment type="subcellular location">
    <subcellularLocation>
        <location evidence="1">Membrane</location>
        <topology evidence="1">Multi-pass membrane protein</topology>
    </subcellularLocation>
</comment>
<dbReference type="PANTHER" id="PTHR31123">
    <property type="entry name" value="ACCUMULATION OF DYADS PROTEIN 2-RELATED"/>
    <property type="match status" value="1"/>
</dbReference>
<comment type="similarity">
    <text evidence="2">Belongs to the acetate uptake transporter (AceTr) (TC 2.A.96) family.</text>
</comment>
<organism evidence="7 8">
    <name type="scientific">Lyophyllum shimeji</name>
    <name type="common">Hon-shimeji</name>
    <name type="synonym">Tricholoma shimeji</name>
    <dbReference type="NCBI Taxonomy" id="47721"/>
    <lineage>
        <taxon>Eukaryota</taxon>
        <taxon>Fungi</taxon>
        <taxon>Dikarya</taxon>
        <taxon>Basidiomycota</taxon>
        <taxon>Agaricomycotina</taxon>
        <taxon>Agaricomycetes</taxon>
        <taxon>Agaricomycetidae</taxon>
        <taxon>Agaricales</taxon>
        <taxon>Tricholomatineae</taxon>
        <taxon>Lyophyllaceae</taxon>
        <taxon>Lyophyllum</taxon>
    </lineage>
</organism>
<feature type="transmembrane region" description="Helical" evidence="6">
    <location>
        <begin position="229"/>
        <end position="252"/>
    </location>
</feature>
<evidence type="ECO:0000256" key="2">
    <source>
        <dbReference type="ARBA" id="ARBA00005587"/>
    </source>
</evidence>
<dbReference type="Proteomes" id="UP001063166">
    <property type="component" value="Unassembled WGS sequence"/>
</dbReference>
<evidence type="ECO:0000256" key="5">
    <source>
        <dbReference type="ARBA" id="ARBA00023136"/>
    </source>
</evidence>
<feature type="transmembrane region" description="Helical" evidence="6">
    <location>
        <begin position="316"/>
        <end position="337"/>
    </location>
</feature>
<name>A0A9P3PEB7_LYOSH</name>
<dbReference type="PANTHER" id="PTHR31123:SF1">
    <property type="entry name" value="ACCUMULATION OF DYADS PROTEIN 2-RELATED"/>
    <property type="match status" value="1"/>
</dbReference>
<keyword evidence="5 6" id="KW-0472">Membrane</keyword>
<feature type="transmembrane region" description="Helical" evidence="6">
    <location>
        <begin position="285"/>
        <end position="304"/>
    </location>
</feature>
<evidence type="ECO:0000256" key="4">
    <source>
        <dbReference type="ARBA" id="ARBA00022989"/>
    </source>
</evidence>
<sequence>MDRASVQRLASSFWNPILQGVLHPLLSPNLDNIASSILKIRGECGVFGAGPWALEPHFRYRPSAITSGLPCSTGSLPYPCKLSYSPRRCNRDGIPRRENKYLLSLRIPFPLLLCVFRDKKHPTHADMNNGHDNDMEKGASRETAEYAPRNADPIAYTRKPTRMANPGPAGLFAFASTTFLLSMYNVNTRGIHTPNVIVGMAIFAGGLVQLLAGMWMFPYGNVFGATAFSMYGAFWLSYATIFIPGSGVLSAYADERELANALGMYLMVWFMVTVMFILPVMRRSVAYTVLLSALATALLLLAIAEFNGMPKVMKAGGVFGIITGLVAYYIGISEILAAEETAIMRVPLGSLHTST</sequence>
<dbReference type="GO" id="GO:0015123">
    <property type="term" value="F:acetate transmembrane transporter activity"/>
    <property type="evidence" value="ECO:0007669"/>
    <property type="project" value="TreeGrafter"/>
</dbReference>
<feature type="transmembrane region" description="Helical" evidence="6">
    <location>
        <begin position="167"/>
        <end position="184"/>
    </location>
</feature>
<evidence type="ECO:0000313" key="7">
    <source>
        <dbReference type="EMBL" id="GLB34380.1"/>
    </source>
</evidence>
<dbReference type="Pfam" id="PF01184">
    <property type="entry name" value="Gpr1_Fun34_YaaH"/>
    <property type="match status" value="1"/>
</dbReference>
<reference evidence="7" key="1">
    <citation type="submission" date="2022-07" db="EMBL/GenBank/DDBJ databases">
        <title>The genome of Lyophyllum shimeji provides insight into the initial evolution of ectomycorrhizal fungal genome.</title>
        <authorList>
            <person name="Kobayashi Y."/>
            <person name="Shibata T."/>
            <person name="Hirakawa H."/>
            <person name="Shigenobu S."/>
            <person name="Nishiyama T."/>
            <person name="Yamada A."/>
            <person name="Hasebe M."/>
            <person name="Kawaguchi M."/>
        </authorList>
    </citation>
    <scope>NUCLEOTIDE SEQUENCE</scope>
    <source>
        <strain evidence="7">AT787</strain>
    </source>
</reference>
<dbReference type="NCBIfam" id="NF038013">
    <property type="entry name" value="AceTr_1"/>
    <property type="match status" value="1"/>
</dbReference>
<accession>A0A9P3PEB7</accession>
<dbReference type="InterPro" id="IPR000791">
    <property type="entry name" value="Gpr1/Fun34/SatP-like"/>
</dbReference>
<evidence type="ECO:0000256" key="1">
    <source>
        <dbReference type="ARBA" id="ARBA00004141"/>
    </source>
</evidence>
<dbReference type="EMBL" id="BRPK01000001">
    <property type="protein sequence ID" value="GLB34380.1"/>
    <property type="molecule type" value="Genomic_DNA"/>
</dbReference>
<comment type="caution">
    <text evidence="7">The sequence shown here is derived from an EMBL/GenBank/DDBJ whole genome shotgun (WGS) entry which is preliminary data.</text>
</comment>